<dbReference type="AlphaFoldDB" id="A0A9P6C8C6"/>
<evidence type="ECO:0000313" key="2">
    <source>
        <dbReference type="EMBL" id="KAF9452018.1"/>
    </source>
</evidence>
<evidence type="ECO:0000256" key="1">
    <source>
        <dbReference type="SAM" id="MobiDB-lite"/>
    </source>
</evidence>
<proteinExistence type="predicted"/>
<dbReference type="EMBL" id="MU151076">
    <property type="protein sequence ID" value="KAF9452018.1"/>
    <property type="molecule type" value="Genomic_DNA"/>
</dbReference>
<dbReference type="Proteomes" id="UP000807342">
    <property type="component" value="Unassembled WGS sequence"/>
</dbReference>
<sequence>MPWTKMEDKTAEQGGASTPLLRPNKAISSSVLEISNHTSLPFWACGPYSSLLLAKSKIPAPCLPGFLRYTLALASCLTCGSWPEGRSSLRIPRVNGSGFISVLPCDPLSVSCRCSDAGGLISAVANDWYHIHSPWLELWAVICCYRPASFESTSLNTRKPGIIDFKGCGVG</sequence>
<gene>
    <name evidence="2" type="ORF">P691DRAFT_275920</name>
</gene>
<comment type="caution">
    <text evidence="2">The sequence shown here is derived from an EMBL/GenBank/DDBJ whole genome shotgun (WGS) entry which is preliminary data.</text>
</comment>
<accession>A0A9P6C8C6</accession>
<feature type="region of interest" description="Disordered" evidence="1">
    <location>
        <begin position="1"/>
        <end position="22"/>
    </location>
</feature>
<keyword evidence="3" id="KW-1185">Reference proteome</keyword>
<name>A0A9P6C8C6_9AGAR</name>
<protein>
    <submittedName>
        <fullName evidence="2">Uncharacterized protein</fullName>
    </submittedName>
</protein>
<organism evidence="2 3">
    <name type="scientific">Macrolepiota fuliginosa MF-IS2</name>
    <dbReference type="NCBI Taxonomy" id="1400762"/>
    <lineage>
        <taxon>Eukaryota</taxon>
        <taxon>Fungi</taxon>
        <taxon>Dikarya</taxon>
        <taxon>Basidiomycota</taxon>
        <taxon>Agaricomycotina</taxon>
        <taxon>Agaricomycetes</taxon>
        <taxon>Agaricomycetidae</taxon>
        <taxon>Agaricales</taxon>
        <taxon>Agaricineae</taxon>
        <taxon>Agaricaceae</taxon>
        <taxon>Macrolepiota</taxon>
    </lineage>
</organism>
<evidence type="ECO:0000313" key="3">
    <source>
        <dbReference type="Proteomes" id="UP000807342"/>
    </source>
</evidence>
<feature type="compositionally biased region" description="Basic and acidic residues" evidence="1">
    <location>
        <begin position="1"/>
        <end position="11"/>
    </location>
</feature>
<reference evidence="2" key="1">
    <citation type="submission" date="2020-11" db="EMBL/GenBank/DDBJ databases">
        <authorList>
            <consortium name="DOE Joint Genome Institute"/>
            <person name="Ahrendt S."/>
            <person name="Riley R."/>
            <person name="Andreopoulos W."/>
            <person name="Labutti K."/>
            <person name="Pangilinan J."/>
            <person name="Ruiz-Duenas F.J."/>
            <person name="Barrasa J.M."/>
            <person name="Sanchez-Garcia M."/>
            <person name="Camarero S."/>
            <person name="Miyauchi S."/>
            <person name="Serrano A."/>
            <person name="Linde D."/>
            <person name="Babiker R."/>
            <person name="Drula E."/>
            <person name="Ayuso-Fernandez I."/>
            <person name="Pacheco R."/>
            <person name="Padilla G."/>
            <person name="Ferreira P."/>
            <person name="Barriuso J."/>
            <person name="Kellner H."/>
            <person name="Castanera R."/>
            <person name="Alfaro M."/>
            <person name="Ramirez L."/>
            <person name="Pisabarro A.G."/>
            <person name="Kuo A."/>
            <person name="Tritt A."/>
            <person name="Lipzen A."/>
            <person name="He G."/>
            <person name="Yan M."/>
            <person name="Ng V."/>
            <person name="Cullen D."/>
            <person name="Martin F."/>
            <person name="Rosso M.-N."/>
            <person name="Henrissat B."/>
            <person name="Hibbett D."/>
            <person name="Martinez A.T."/>
            <person name="Grigoriev I.V."/>
        </authorList>
    </citation>
    <scope>NUCLEOTIDE SEQUENCE</scope>
    <source>
        <strain evidence="2">MF-IS2</strain>
    </source>
</reference>